<evidence type="ECO:0000313" key="3">
    <source>
        <dbReference type="Proteomes" id="UP000649753"/>
    </source>
</evidence>
<comment type="caution">
    <text evidence="2">The sequence shown here is derived from an EMBL/GenBank/DDBJ whole genome shotgun (WGS) entry which is preliminary data.</text>
</comment>
<dbReference type="AlphaFoldDB" id="A0A927M2R8"/>
<organism evidence="2 3">
    <name type="scientific">Plantactinospora soyae</name>
    <dbReference type="NCBI Taxonomy" id="1544732"/>
    <lineage>
        <taxon>Bacteria</taxon>
        <taxon>Bacillati</taxon>
        <taxon>Actinomycetota</taxon>
        <taxon>Actinomycetes</taxon>
        <taxon>Micromonosporales</taxon>
        <taxon>Micromonosporaceae</taxon>
        <taxon>Plantactinospora</taxon>
    </lineage>
</organism>
<dbReference type="EMBL" id="JADBEB010000001">
    <property type="protein sequence ID" value="MBE1485601.1"/>
    <property type="molecule type" value="Genomic_DNA"/>
</dbReference>
<feature type="transmembrane region" description="Helical" evidence="1">
    <location>
        <begin position="106"/>
        <end position="127"/>
    </location>
</feature>
<gene>
    <name evidence="2" type="ORF">H4W31_001239</name>
</gene>
<protein>
    <submittedName>
        <fullName evidence="2">Precorrin-6B methylase 1</fullName>
    </submittedName>
</protein>
<sequence>MEVFAARERAARDPLLSRIAKVQGHLRDIANLLPELEAELKVRQTAFEELRAEAEQTERYAALHKDHAEAVQKLVDENRKTALTEATALVVQELAKTSKTGGRQQLRFFILAGLLAIPLSLIANVLWEWLK</sequence>
<keyword evidence="1" id="KW-0812">Transmembrane</keyword>
<name>A0A927M2R8_9ACTN</name>
<evidence type="ECO:0000256" key="1">
    <source>
        <dbReference type="SAM" id="Phobius"/>
    </source>
</evidence>
<evidence type="ECO:0000313" key="2">
    <source>
        <dbReference type="EMBL" id="MBE1485601.1"/>
    </source>
</evidence>
<reference evidence="2" key="1">
    <citation type="submission" date="2020-10" db="EMBL/GenBank/DDBJ databases">
        <title>Sequencing the genomes of 1000 actinobacteria strains.</title>
        <authorList>
            <person name="Klenk H.-P."/>
        </authorList>
    </citation>
    <scope>NUCLEOTIDE SEQUENCE</scope>
    <source>
        <strain evidence="2">DSM 46832</strain>
    </source>
</reference>
<keyword evidence="2" id="KW-0489">Methyltransferase</keyword>
<accession>A0A927M2R8</accession>
<dbReference type="GO" id="GO:0032259">
    <property type="term" value="P:methylation"/>
    <property type="evidence" value="ECO:0007669"/>
    <property type="project" value="UniProtKB-KW"/>
</dbReference>
<keyword evidence="1" id="KW-0472">Membrane</keyword>
<dbReference type="GO" id="GO:0008168">
    <property type="term" value="F:methyltransferase activity"/>
    <property type="evidence" value="ECO:0007669"/>
    <property type="project" value="UniProtKB-KW"/>
</dbReference>
<keyword evidence="3" id="KW-1185">Reference proteome</keyword>
<keyword evidence="2" id="KW-0808">Transferase</keyword>
<dbReference type="Proteomes" id="UP000649753">
    <property type="component" value="Unassembled WGS sequence"/>
</dbReference>
<dbReference type="RefSeq" id="WP_192765766.1">
    <property type="nucleotide sequence ID" value="NZ_JADBEB010000001.1"/>
</dbReference>
<keyword evidence="1" id="KW-1133">Transmembrane helix</keyword>
<proteinExistence type="predicted"/>